<dbReference type="PANTHER" id="PTHR12231:SF240">
    <property type="entry name" value="PROTEIN TURTLE HOMOLOG B"/>
    <property type="match status" value="1"/>
</dbReference>
<evidence type="ECO:0000256" key="4">
    <source>
        <dbReference type="ARBA" id="ARBA00023319"/>
    </source>
</evidence>
<keyword evidence="1" id="KW-0732">Signal</keyword>
<evidence type="ECO:0000256" key="5">
    <source>
        <dbReference type="SAM" id="Phobius"/>
    </source>
</evidence>
<dbReference type="PANTHER" id="PTHR12231">
    <property type="entry name" value="CTX-RELATED TYPE I TRANSMEMBRANE PROTEIN"/>
    <property type="match status" value="1"/>
</dbReference>
<keyword evidence="3" id="KW-1015">Disulfide bond</keyword>
<dbReference type="WBParaSite" id="BXY_1652700.1">
    <property type="protein sequence ID" value="BXY_1652700.1"/>
    <property type="gene ID" value="BXY_1652700"/>
</dbReference>
<dbReference type="AlphaFoldDB" id="A0A1I7SU07"/>
<dbReference type="SMART" id="SM00408">
    <property type="entry name" value="IGc2"/>
    <property type="match status" value="4"/>
</dbReference>
<dbReference type="GO" id="GO:0043005">
    <property type="term" value="C:neuron projection"/>
    <property type="evidence" value="ECO:0007669"/>
    <property type="project" value="TreeGrafter"/>
</dbReference>
<evidence type="ECO:0000256" key="2">
    <source>
        <dbReference type="ARBA" id="ARBA00022737"/>
    </source>
</evidence>
<dbReference type="InterPro" id="IPR051170">
    <property type="entry name" value="Neural/epithelial_adhesion"/>
</dbReference>
<feature type="domain" description="Ig-like" evidence="6">
    <location>
        <begin position="327"/>
        <end position="404"/>
    </location>
</feature>
<dbReference type="InterPro" id="IPR013783">
    <property type="entry name" value="Ig-like_fold"/>
</dbReference>
<dbReference type="Gene3D" id="2.60.40.10">
    <property type="entry name" value="Immunoglobulins"/>
    <property type="match status" value="5"/>
</dbReference>
<keyword evidence="5" id="KW-1133">Transmembrane helix</keyword>
<dbReference type="CDD" id="cd00063">
    <property type="entry name" value="FN3"/>
    <property type="match status" value="1"/>
</dbReference>
<dbReference type="SUPFAM" id="SSF49265">
    <property type="entry name" value="Fibronectin type III"/>
    <property type="match status" value="1"/>
</dbReference>
<dbReference type="InterPro" id="IPR036179">
    <property type="entry name" value="Ig-like_dom_sf"/>
</dbReference>
<dbReference type="InterPro" id="IPR036116">
    <property type="entry name" value="FN3_sf"/>
</dbReference>
<evidence type="ECO:0000256" key="3">
    <source>
        <dbReference type="ARBA" id="ARBA00023157"/>
    </source>
</evidence>
<feature type="domain" description="Ig-like" evidence="6">
    <location>
        <begin position="232"/>
        <end position="324"/>
    </location>
</feature>
<feature type="domain" description="Ig-like" evidence="6">
    <location>
        <begin position="54"/>
        <end position="132"/>
    </location>
</feature>
<dbReference type="InterPro" id="IPR003598">
    <property type="entry name" value="Ig_sub2"/>
</dbReference>
<evidence type="ECO:0000313" key="7">
    <source>
        <dbReference type="Proteomes" id="UP000095284"/>
    </source>
</evidence>
<feature type="domain" description="Ig-like" evidence="6">
    <location>
        <begin position="138"/>
        <end position="227"/>
    </location>
</feature>
<organism evidence="7 8">
    <name type="scientific">Bursaphelenchus xylophilus</name>
    <name type="common">Pinewood nematode worm</name>
    <name type="synonym">Aphelenchoides xylophilus</name>
    <dbReference type="NCBI Taxonomy" id="6326"/>
    <lineage>
        <taxon>Eukaryota</taxon>
        <taxon>Metazoa</taxon>
        <taxon>Ecdysozoa</taxon>
        <taxon>Nematoda</taxon>
        <taxon>Chromadorea</taxon>
        <taxon>Rhabditida</taxon>
        <taxon>Tylenchina</taxon>
        <taxon>Tylenchomorpha</taxon>
        <taxon>Aphelenchoidea</taxon>
        <taxon>Aphelenchoididae</taxon>
        <taxon>Bursaphelenchus</taxon>
    </lineage>
</organism>
<protein>
    <submittedName>
        <fullName evidence="8">Protein turtle</fullName>
    </submittedName>
</protein>
<dbReference type="SUPFAM" id="SSF48726">
    <property type="entry name" value="Immunoglobulin"/>
    <property type="match status" value="4"/>
</dbReference>
<dbReference type="eggNOG" id="KOG3510">
    <property type="taxonomic scope" value="Eukaryota"/>
</dbReference>
<keyword evidence="4" id="KW-0393">Immunoglobulin domain</keyword>
<keyword evidence="2" id="KW-0677">Repeat</keyword>
<dbReference type="SMART" id="SM00409">
    <property type="entry name" value="IG"/>
    <property type="match status" value="4"/>
</dbReference>
<dbReference type="InterPro" id="IPR003961">
    <property type="entry name" value="FN3_dom"/>
</dbReference>
<keyword evidence="5" id="KW-0812">Transmembrane</keyword>
<sequence>MSRIVRAKGLGLTIHSVTSADQGTFQCTVTEFQGPIKLNTKKGTLLRLVVRAPPRITSPTDDQEQFAQLGQNIKLHCKAQGIPPPDIIWTKSGRVVGQNPILHLENLKITDQGKYVCHASNVEGTDRSATLLHFSQGPIIDYPLTNKTVIEGSNVFWHCAASANPQNMTYRWTKEGVAINTIALGLRAHVQDADFGISKVHREDEGWYECEVSNGFPPSAKSSAFLSVQYKPELGSESKTMYVLGEGSDGQVPCNMVANPPPTNVYWSKNGLVLTDTNQTSRFRINGTNLFFSNATLEDSGMYACWSENVVGRSEVYEMHVIVTAPPVFRKEPPSEVKLEKGEDFETVCDGYGDPPPSQYWLHNMKRIEGKNLKITSASHSDHGDYQCVLLNEVVAVTRNMSVTVRNTKPQCINNLRLNCLTENGFRIDFDPGFDGGHEQKFRLFYTEVQNISGAEVLGEWYRSDEFADSSVALTDLRPFTRYRLVISPSNELGSVNCTATDKFTCSSLNPPSSLRASNEYLEWNEVPYAMSYRVSYQANPNGEYKVMGEVIDNRIHLKPEALDEMASTNFFVQSVRPHYPPSQPSEVITFKQLMPPTAIYTHSSVVIMAVCMLSIILYIFGKNYCKKNKQKKNPIYSTNQFAYKNGNGPCYWESEALYSTDQNGTEFEFDDDGNQIDTSRTTPDTMINEMLRQKYIYSNGNQALGALRENLHIERLRNELRQSVL</sequence>
<name>A0A1I7SU07_BURXY</name>
<evidence type="ECO:0000259" key="6">
    <source>
        <dbReference type="PROSITE" id="PS50835"/>
    </source>
</evidence>
<dbReference type="InterPro" id="IPR003599">
    <property type="entry name" value="Ig_sub"/>
</dbReference>
<proteinExistence type="predicted"/>
<feature type="transmembrane region" description="Helical" evidence="5">
    <location>
        <begin position="600"/>
        <end position="622"/>
    </location>
</feature>
<evidence type="ECO:0000256" key="1">
    <source>
        <dbReference type="ARBA" id="ARBA00022729"/>
    </source>
</evidence>
<accession>A0A1I7SU07</accession>
<dbReference type="Pfam" id="PF13927">
    <property type="entry name" value="Ig_3"/>
    <property type="match status" value="4"/>
</dbReference>
<dbReference type="InterPro" id="IPR007110">
    <property type="entry name" value="Ig-like_dom"/>
</dbReference>
<dbReference type="PROSITE" id="PS50835">
    <property type="entry name" value="IG_LIKE"/>
    <property type="match status" value="4"/>
</dbReference>
<keyword evidence="5" id="KW-0472">Membrane</keyword>
<dbReference type="Proteomes" id="UP000095284">
    <property type="component" value="Unplaced"/>
</dbReference>
<evidence type="ECO:0000313" key="8">
    <source>
        <dbReference type="WBParaSite" id="BXY_1652700.1"/>
    </source>
</evidence>
<reference evidence="8" key="1">
    <citation type="submission" date="2016-11" db="UniProtKB">
        <authorList>
            <consortium name="WormBaseParasite"/>
        </authorList>
    </citation>
    <scope>IDENTIFICATION</scope>
</reference>